<organism evidence="1 2">
    <name type="scientific">Xenorhabdus doucetiae</name>
    <dbReference type="NCBI Taxonomy" id="351671"/>
    <lineage>
        <taxon>Bacteria</taxon>
        <taxon>Pseudomonadati</taxon>
        <taxon>Pseudomonadota</taxon>
        <taxon>Gammaproteobacteria</taxon>
        <taxon>Enterobacterales</taxon>
        <taxon>Morganellaceae</taxon>
        <taxon>Xenorhabdus</taxon>
    </lineage>
</organism>
<evidence type="ECO:0000313" key="2">
    <source>
        <dbReference type="Proteomes" id="UP000032721"/>
    </source>
</evidence>
<proteinExistence type="predicted"/>
<dbReference type="HOGENOM" id="CLU_2978272_0_0_6"/>
<dbReference type="KEGG" id="xdo:XDD1_0160"/>
<reference evidence="1 2" key="1">
    <citation type="submission" date="2013-07" db="EMBL/GenBank/DDBJ databases">
        <authorList>
            <person name="Genoscope - CEA"/>
        </authorList>
    </citation>
    <scope>NUCLEOTIDE SEQUENCE [LARGE SCALE GENOMIC DNA]</scope>
    <source>
        <strain evidence="2">FRM16 / DSM 17909</strain>
    </source>
</reference>
<evidence type="ECO:0000313" key="1">
    <source>
        <dbReference type="EMBL" id="CDG15871.1"/>
    </source>
</evidence>
<protein>
    <submittedName>
        <fullName evidence="1">Uncharacterized protein</fullName>
    </submittedName>
</protein>
<sequence length="58" mass="6817">MLKNILGENPIPNFDDAKNKQKNMSKITNLFFIMKNKEEYVEIIINKHGKNHRDAAKM</sequence>
<dbReference type="EMBL" id="FO704550">
    <property type="protein sequence ID" value="CDG15871.1"/>
    <property type="molecule type" value="Genomic_DNA"/>
</dbReference>
<dbReference type="Proteomes" id="UP000032721">
    <property type="component" value="Chromosome"/>
</dbReference>
<dbReference type="AlphaFoldDB" id="A0A068QMW7"/>
<gene>
    <name evidence="1" type="ORF">XDD1_0160</name>
</gene>
<accession>A0A068QMW7</accession>
<name>A0A068QMW7_9GAMM</name>